<feature type="binding site" evidence="12">
    <location>
        <position position="358"/>
    </location>
    <ligand>
        <name>Zn(2+)</name>
        <dbReference type="ChEBI" id="CHEBI:29105"/>
        <label>2</label>
    </ligand>
</feature>
<evidence type="ECO:0000259" key="16">
    <source>
        <dbReference type="PROSITE" id="PS50016"/>
    </source>
</evidence>
<dbReference type="InterPro" id="IPR024610">
    <property type="entry name" value="ING_N_histone-binding"/>
</dbReference>
<feature type="region of interest" description="Disordered" evidence="15">
    <location>
        <begin position="122"/>
        <end position="182"/>
    </location>
</feature>
<accession>A0A9P0AA31</accession>
<reference evidence="17" key="1">
    <citation type="submission" date="2021-12" db="EMBL/GenBank/DDBJ databases">
        <authorList>
            <person name="King R."/>
        </authorList>
    </citation>
    <scope>NUCLEOTIDE SEQUENCE</scope>
</reference>
<evidence type="ECO:0000256" key="11">
    <source>
        <dbReference type="PIRSR" id="PIRSR628651-50"/>
    </source>
</evidence>
<dbReference type="GO" id="GO:0035267">
    <property type="term" value="C:NuA4 histone acetyltransferase complex"/>
    <property type="evidence" value="ECO:0007669"/>
    <property type="project" value="TreeGrafter"/>
</dbReference>
<sequence>MLYLEDYLEMIEQLPQELWDRFTDMRELDLQVQNSTDSLEKRVKEFFLNARRMKPQDKEAEYQNIRSDYYKTLEDADEKIQLANNMHELVSRYVRRLDQELHKFKMELEADHMGITEILERRAAESEHPSPSCQKENRYSFSSSRLTNSNMQAIANKKRRDSLTTEAPKRQQLSDKTSSDVRLSQNTAMNMLSSGTISPSPPVSYSLAHMGAGGTAIAAAASQAIAATQQMQQGRRTASLKASYEAIHSSGAGSVGSSAVGGTELAISRELAGAAQTAIAAIQDTHKKHKKKSNGMGNMSAFNNQIYNSNAAIPTVVEESIEDSEQSVDAAYDPDEPRYCTCNEVAYGTMVACDNKNCPYEWYHCPCVGITDPPKGKWYCPTCTANMKRRSRKKE</sequence>
<dbReference type="OrthoDB" id="5411773at2759"/>
<feature type="binding site" evidence="12">
    <location>
        <position position="364"/>
    </location>
    <ligand>
        <name>Zn(2+)</name>
        <dbReference type="ChEBI" id="CHEBI:29105"/>
        <label>1</label>
    </ligand>
</feature>
<keyword evidence="7 14" id="KW-0156">Chromatin regulator</keyword>
<evidence type="ECO:0000256" key="13">
    <source>
        <dbReference type="PROSITE-ProRule" id="PRU00146"/>
    </source>
</evidence>
<feature type="binding site" evidence="12">
    <location>
        <position position="383"/>
    </location>
    <ligand>
        <name>Zn(2+)</name>
        <dbReference type="ChEBI" id="CHEBI:29105"/>
        <label>2</label>
    </ligand>
</feature>
<dbReference type="InterPro" id="IPR028651">
    <property type="entry name" value="ING_fam"/>
</dbReference>
<feature type="binding site" evidence="12">
    <location>
        <position position="380"/>
    </location>
    <ligand>
        <name>Zn(2+)</name>
        <dbReference type="ChEBI" id="CHEBI:29105"/>
        <label>2</label>
    </ligand>
</feature>
<dbReference type="InterPro" id="IPR011011">
    <property type="entry name" value="Znf_FYVE_PHD"/>
</dbReference>
<name>A0A9P0AA31_BEMTA</name>
<evidence type="ECO:0000256" key="1">
    <source>
        <dbReference type="ARBA" id="ARBA00004123"/>
    </source>
</evidence>
<comment type="subcellular location">
    <subcellularLocation>
        <location evidence="1 14">Nucleus</location>
    </subcellularLocation>
</comment>
<dbReference type="SMART" id="SM01408">
    <property type="entry name" value="ING"/>
    <property type="match status" value="1"/>
</dbReference>
<dbReference type="CDD" id="cd15585">
    <property type="entry name" value="PHD_ING3"/>
    <property type="match status" value="1"/>
</dbReference>
<dbReference type="EMBL" id="OU963864">
    <property type="protein sequence ID" value="CAH0387388.1"/>
    <property type="molecule type" value="Genomic_DNA"/>
</dbReference>
<evidence type="ECO:0000256" key="14">
    <source>
        <dbReference type="RuleBase" id="RU361213"/>
    </source>
</evidence>
<evidence type="ECO:0000313" key="18">
    <source>
        <dbReference type="Proteomes" id="UP001152759"/>
    </source>
</evidence>
<dbReference type="Gene3D" id="3.30.40.10">
    <property type="entry name" value="Zinc/RING finger domain, C3HC4 (zinc finger)"/>
    <property type="match status" value="1"/>
</dbReference>
<feature type="binding site" evidence="12">
    <location>
        <position position="353"/>
    </location>
    <ligand>
        <name>Zn(2+)</name>
        <dbReference type="ChEBI" id="CHEBI:29105"/>
        <label>2</label>
    </ligand>
</feature>
<evidence type="ECO:0000256" key="9">
    <source>
        <dbReference type="ARBA" id="ARBA00023163"/>
    </source>
</evidence>
<evidence type="ECO:0000256" key="3">
    <source>
        <dbReference type="ARBA" id="ARBA00022604"/>
    </source>
</evidence>
<feature type="domain" description="PHD-type" evidence="16">
    <location>
        <begin position="337"/>
        <end position="386"/>
    </location>
</feature>
<dbReference type="InterPro" id="IPR013083">
    <property type="entry name" value="Znf_RING/FYVE/PHD"/>
</dbReference>
<dbReference type="GO" id="GO:0005634">
    <property type="term" value="C:nucleus"/>
    <property type="evidence" value="ECO:0007669"/>
    <property type="project" value="UniProtKB-SubCell"/>
</dbReference>
<dbReference type="CDD" id="cd16858">
    <property type="entry name" value="ING_ING3_Yng2p"/>
    <property type="match status" value="1"/>
</dbReference>
<evidence type="ECO:0000256" key="2">
    <source>
        <dbReference type="ARBA" id="ARBA00010210"/>
    </source>
</evidence>
<dbReference type="InterPro" id="IPR001965">
    <property type="entry name" value="Znf_PHD"/>
</dbReference>
<protein>
    <recommendedName>
        <fullName evidence="14">Inhibitor of growth protein</fullName>
    </recommendedName>
</protein>
<evidence type="ECO:0000313" key="17">
    <source>
        <dbReference type="EMBL" id="CAH0387388.1"/>
    </source>
</evidence>
<proteinExistence type="inferred from homology"/>
<feature type="compositionally biased region" description="Polar residues" evidence="15">
    <location>
        <begin position="129"/>
        <end position="153"/>
    </location>
</feature>
<feature type="site" description="Histone H3K4me3 binding" evidence="11">
    <location>
        <position position="354"/>
    </location>
</feature>
<keyword evidence="4 12" id="KW-0479">Metal-binding</keyword>
<dbReference type="SMART" id="SM00249">
    <property type="entry name" value="PHD"/>
    <property type="match status" value="1"/>
</dbReference>
<dbReference type="GO" id="GO:0006325">
    <property type="term" value="P:chromatin organization"/>
    <property type="evidence" value="ECO:0007669"/>
    <property type="project" value="UniProtKB-KW"/>
</dbReference>
<dbReference type="PANTHER" id="PTHR10333">
    <property type="entry name" value="INHIBITOR OF GROWTH PROTEIN"/>
    <property type="match status" value="1"/>
</dbReference>
<feature type="binding site" evidence="12">
    <location>
        <position position="367"/>
    </location>
    <ligand>
        <name>Zn(2+)</name>
        <dbReference type="ChEBI" id="CHEBI:29105"/>
        <label>1</label>
    </ligand>
</feature>
<dbReference type="InterPro" id="IPR019787">
    <property type="entry name" value="Znf_PHD-finger"/>
</dbReference>
<dbReference type="Gene3D" id="6.10.140.1740">
    <property type="match status" value="1"/>
</dbReference>
<gene>
    <name evidence="17" type="ORF">BEMITA_LOCUS6411</name>
</gene>
<keyword evidence="5 13" id="KW-0863">Zinc-finger</keyword>
<feature type="site" description="Histone H3K4me3 binding" evidence="11">
    <location>
        <position position="350"/>
    </location>
</feature>
<evidence type="ECO:0000256" key="10">
    <source>
        <dbReference type="ARBA" id="ARBA00023242"/>
    </source>
</evidence>
<dbReference type="PROSITE" id="PS50016">
    <property type="entry name" value="ZF_PHD_2"/>
    <property type="match status" value="1"/>
</dbReference>
<dbReference type="InterPro" id="IPR019786">
    <property type="entry name" value="Zinc_finger_PHD-type_CS"/>
</dbReference>
<feature type="site" description="Histone H3K4me3 binding" evidence="11">
    <location>
        <position position="339"/>
    </location>
</feature>
<comment type="domain">
    <text evidence="14">The PHD-type zinc finger mediates the binding to H3K4me3.</text>
</comment>
<evidence type="ECO:0000256" key="12">
    <source>
        <dbReference type="PIRSR" id="PIRSR628651-51"/>
    </source>
</evidence>
<comment type="subunit">
    <text evidence="14">Component of an histone acetyltransferase complex. Interacts with H3K4me3 and to a lesser extent with H3K4me2.</text>
</comment>
<keyword evidence="3" id="KW-0341">Growth regulation</keyword>
<dbReference type="PANTHER" id="PTHR10333:SF103">
    <property type="entry name" value="INHIBITOR OF GROWTH PROTEIN 3"/>
    <property type="match status" value="1"/>
</dbReference>
<dbReference type="KEGG" id="btab:109030571"/>
<feature type="binding site" evidence="12">
    <location>
        <position position="340"/>
    </location>
    <ligand>
        <name>Zn(2+)</name>
        <dbReference type="ChEBI" id="CHEBI:29105"/>
        <label>1</label>
    </ligand>
</feature>
<keyword evidence="6 12" id="KW-0862">Zinc</keyword>
<dbReference type="Proteomes" id="UP001152759">
    <property type="component" value="Chromosome 3"/>
</dbReference>
<keyword evidence="10 14" id="KW-0539">Nucleus</keyword>
<dbReference type="GO" id="GO:0008270">
    <property type="term" value="F:zinc ion binding"/>
    <property type="evidence" value="ECO:0007669"/>
    <property type="project" value="UniProtKB-KW"/>
</dbReference>
<evidence type="ECO:0000256" key="6">
    <source>
        <dbReference type="ARBA" id="ARBA00022833"/>
    </source>
</evidence>
<dbReference type="SUPFAM" id="SSF57903">
    <property type="entry name" value="FYVE/PHD zinc finger"/>
    <property type="match status" value="1"/>
</dbReference>
<dbReference type="InterPro" id="IPR042020">
    <property type="entry name" value="ING3_PHD"/>
</dbReference>
<keyword evidence="8" id="KW-0805">Transcription regulation</keyword>
<dbReference type="AlphaFoldDB" id="A0A9P0AA31"/>
<feature type="site" description="Histone H3K4me3 binding" evidence="11">
    <location>
        <position position="362"/>
    </location>
</feature>
<evidence type="ECO:0000256" key="7">
    <source>
        <dbReference type="ARBA" id="ARBA00022853"/>
    </source>
</evidence>
<keyword evidence="9" id="KW-0804">Transcription</keyword>
<organism evidence="17 18">
    <name type="scientific">Bemisia tabaci</name>
    <name type="common">Sweetpotato whitefly</name>
    <name type="synonym">Aleurodes tabaci</name>
    <dbReference type="NCBI Taxonomy" id="7038"/>
    <lineage>
        <taxon>Eukaryota</taxon>
        <taxon>Metazoa</taxon>
        <taxon>Ecdysozoa</taxon>
        <taxon>Arthropoda</taxon>
        <taxon>Hexapoda</taxon>
        <taxon>Insecta</taxon>
        <taxon>Pterygota</taxon>
        <taxon>Neoptera</taxon>
        <taxon>Paraneoptera</taxon>
        <taxon>Hemiptera</taxon>
        <taxon>Sternorrhyncha</taxon>
        <taxon>Aleyrodoidea</taxon>
        <taxon>Aleyrodidae</taxon>
        <taxon>Aleyrodinae</taxon>
        <taxon>Bemisia</taxon>
    </lineage>
</organism>
<comment type="function">
    <text evidence="14">Component of an histone acetyltransferase complex.</text>
</comment>
<dbReference type="PROSITE" id="PS01359">
    <property type="entry name" value="ZF_PHD_1"/>
    <property type="match status" value="1"/>
</dbReference>
<evidence type="ECO:0000256" key="4">
    <source>
        <dbReference type="ARBA" id="ARBA00022723"/>
    </source>
</evidence>
<evidence type="ECO:0000256" key="8">
    <source>
        <dbReference type="ARBA" id="ARBA00023015"/>
    </source>
</evidence>
<comment type="similarity">
    <text evidence="2 14">Belongs to the ING family.</text>
</comment>
<dbReference type="Pfam" id="PF12998">
    <property type="entry name" value="ING"/>
    <property type="match status" value="1"/>
</dbReference>
<evidence type="ECO:0000256" key="15">
    <source>
        <dbReference type="SAM" id="MobiDB-lite"/>
    </source>
</evidence>
<feature type="binding site" evidence="12">
    <location>
        <position position="342"/>
    </location>
    <ligand>
        <name>Zn(2+)</name>
        <dbReference type="ChEBI" id="CHEBI:29105"/>
        <label>1</label>
    </ligand>
</feature>
<keyword evidence="18" id="KW-1185">Reference proteome</keyword>
<evidence type="ECO:0000256" key="5">
    <source>
        <dbReference type="ARBA" id="ARBA00022771"/>
    </source>
</evidence>
<feature type="compositionally biased region" description="Basic and acidic residues" evidence="15">
    <location>
        <begin position="161"/>
        <end position="179"/>
    </location>
</feature>